<evidence type="ECO:0000313" key="11">
    <source>
        <dbReference type="Proteomes" id="UP000092716"/>
    </source>
</evidence>
<accession>A0A1B1DU11</accession>
<sequence>MWPVVILLFGGGILFAKKGMNYLKNQKINPGSKNFFPSSGFNRSLGSLFLKNDMRGFERNMSKSEAYKILNINPTTNRERIREVHKQLMLKNHPDNGGSTYIAAKVNEAKDVLLKLYSKNLTEENIDEVIESEKAINEKLSLENEQIKEKNGQIQRRLLSFIQDNFIFESNSTEDVHKYNGVLLSLIEYMDRLKMVDCYMRKETDGLLEEFFRCVKEAIVKQSNLCYLIREDMNQLKISGKEEAFRKHVLALRKLYEHNSVLRAQVALFNTFKLKDENLIHVDFEQLQIRYKNLRSKGTCLEKKIENLNQKIKRSTEKKLHYDEKNLYLEKILQDKQTALDESQSAICNKKKLVNELKRKKDESIKKYSEVETSVITKNVFEEFHEKKLHLDRLKEKLEEVKQKYERLQKAHEGE</sequence>
<dbReference type="KEGG" id="pcot:PCOAH_00004190"/>
<evidence type="ECO:0000259" key="9">
    <source>
        <dbReference type="PROSITE" id="PS50076"/>
    </source>
</evidence>
<gene>
    <name evidence="10" type="ORF">PCOAH_00004190</name>
</gene>
<dbReference type="GO" id="GO:0001405">
    <property type="term" value="C:PAM complex, Tim23 associated import motor"/>
    <property type="evidence" value="ECO:0007669"/>
    <property type="project" value="TreeGrafter"/>
</dbReference>
<dbReference type="GO" id="GO:0030150">
    <property type="term" value="P:protein import into mitochondrial matrix"/>
    <property type="evidence" value="ECO:0007669"/>
    <property type="project" value="TreeGrafter"/>
</dbReference>
<dbReference type="SUPFAM" id="SSF46565">
    <property type="entry name" value="Chaperone J-domain"/>
    <property type="match status" value="1"/>
</dbReference>
<comment type="subcellular location">
    <subcellularLocation>
        <location evidence="1">Mitochondrion inner membrane</location>
        <topology evidence="1">Single-pass membrane protein</topology>
    </subcellularLocation>
</comment>
<keyword evidence="2" id="KW-0812">Transmembrane</keyword>
<dbReference type="PROSITE" id="PS50076">
    <property type="entry name" value="DNAJ_2"/>
    <property type="match status" value="1"/>
</dbReference>
<dbReference type="CDD" id="cd06257">
    <property type="entry name" value="DnaJ"/>
    <property type="match status" value="1"/>
</dbReference>
<feature type="coiled-coil region" evidence="8">
    <location>
        <begin position="291"/>
        <end position="325"/>
    </location>
</feature>
<comment type="similarity">
    <text evidence="7">Belongs to the TIM14 family.</text>
</comment>
<keyword evidence="8" id="KW-0175">Coiled coil</keyword>
<dbReference type="VEuPathDB" id="PlasmoDB:PCOAH_00004190"/>
<evidence type="ECO:0000256" key="1">
    <source>
        <dbReference type="ARBA" id="ARBA00004434"/>
    </source>
</evidence>
<protein>
    <recommendedName>
        <fullName evidence="9">J domain-containing protein</fullName>
    </recommendedName>
</protein>
<keyword evidence="6" id="KW-0472">Membrane</keyword>
<evidence type="ECO:0000256" key="4">
    <source>
        <dbReference type="ARBA" id="ARBA00022989"/>
    </source>
</evidence>
<name>A0A1B1DU11_9APIC</name>
<dbReference type="AlphaFoldDB" id="A0A1B1DU11"/>
<keyword evidence="5" id="KW-0496">Mitochondrion</keyword>
<dbReference type="Proteomes" id="UP000092716">
    <property type="component" value="Chromosome 3"/>
</dbReference>
<dbReference type="RefSeq" id="XP_019912981.1">
    <property type="nucleotide sequence ID" value="XM_020057234.1"/>
</dbReference>
<dbReference type="InterPro" id="IPR036869">
    <property type="entry name" value="J_dom_sf"/>
</dbReference>
<reference evidence="11" key="1">
    <citation type="submission" date="2016-06" db="EMBL/GenBank/DDBJ databases">
        <title>First high quality genome sequence of Plasmodium coatneyi using continuous long reads from single molecule, real-time sequencing.</title>
        <authorList>
            <person name="Chien J.-T."/>
            <person name="Pakala S.B."/>
            <person name="Geraldo J.A."/>
            <person name="Lapp S.A."/>
            <person name="Barnwell J.W."/>
            <person name="Kissinger J.C."/>
            <person name="Galinski M.R."/>
            <person name="Humphrey J.C."/>
        </authorList>
    </citation>
    <scope>NUCLEOTIDE SEQUENCE [LARGE SCALE GENOMIC DNA]</scope>
    <source>
        <strain evidence="11">Hackeri</strain>
    </source>
</reference>
<feature type="coiled-coil region" evidence="8">
    <location>
        <begin position="130"/>
        <end position="157"/>
    </location>
</feature>
<proteinExistence type="inferred from homology"/>
<evidence type="ECO:0000313" key="10">
    <source>
        <dbReference type="EMBL" id="ANQ06286.1"/>
    </source>
</evidence>
<keyword evidence="4" id="KW-1133">Transmembrane helix</keyword>
<dbReference type="PANTHER" id="PTHR12763">
    <property type="match status" value="1"/>
</dbReference>
<evidence type="ECO:0000256" key="6">
    <source>
        <dbReference type="ARBA" id="ARBA00023136"/>
    </source>
</evidence>
<dbReference type="SMART" id="SM00271">
    <property type="entry name" value="DnaJ"/>
    <property type="match status" value="1"/>
</dbReference>
<feature type="coiled-coil region" evidence="8">
    <location>
        <begin position="354"/>
        <end position="415"/>
    </location>
</feature>
<dbReference type="OrthoDB" id="240298at2759"/>
<evidence type="ECO:0000256" key="8">
    <source>
        <dbReference type="SAM" id="Coils"/>
    </source>
</evidence>
<evidence type="ECO:0000256" key="7">
    <source>
        <dbReference type="ARBA" id="ARBA00038105"/>
    </source>
</evidence>
<keyword evidence="11" id="KW-1185">Reference proteome</keyword>
<organism evidence="10 11">
    <name type="scientific">Plasmodium coatneyi</name>
    <dbReference type="NCBI Taxonomy" id="208452"/>
    <lineage>
        <taxon>Eukaryota</taxon>
        <taxon>Sar</taxon>
        <taxon>Alveolata</taxon>
        <taxon>Apicomplexa</taxon>
        <taxon>Aconoidasida</taxon>
        <taxon>Haemosporida</taxon>
        <taxon>Plasmodiidae</taxon>
        <taxon>Plasmodium</taxon>
    </lineage>
</organism>
<evidence type="ECO:0000256" key="2">
    <source>
        <dbReference type="ARBA" id="ARBA00022692"/>
    </source>
</evidence>
<evidence type="ECO:0000256" key="3">
    <source>
        <dbReference type="ARBA" id="ARBA00022792"/>
    </source>
</evidence>
<dbReference type="InterPro" id="IPR001623">
    <property type="entry name" value="DnaJ_domain"/>
</dbReference>
<feature type="domain" description="J" evidence="9">
    <location>
        <begin position="65"/>
        <end position="130"/>
    </location>
</feature>
<dbReference type="GO" id="GO:0001671">
    <property type="term" value="F:ATPase activator activity"/>
    <property type="evidence" value="ECO:0007669"/>
    <property type="project" value="TreeGrafter"/>
</dbReference>
<evidence type="ECO:0000256" key="5">
    <source>
        <dbReference type="ARBA" id="ARBA00023128"/>
    </source>
</evidence>
<dbReference type="GeneID" id="30907142"/>
<keyword evidence="3" id="KW-0999">Mitochondrion inner membrane</keyword>
<dbReference type="EMBL" id="CP016241">
    <property type="protein sequence ID" value="ANQ06286.1"/>
    <property type="molecule type" value="Genomic_DNA"/>
</dbReference>
<dbReference type="FunFam" id="1.10.287.110:FF:000001">
    <property type="entry name" value="Import inner membrane translocase subunit tim14"/>
    <property type="match status" value="1"/>
</dbReference>
<dbReference type="Gene3D" id="1.10.287.110">
    <property type="entry name" value="DnaJ domain"/>
    <property type="match status" value="1"/>
</dbReference>
<dbReference type="PANTHER" id="PTHR12763:SF28">
    <property type="entry name" value="GEO10507P1-RELATED"/>
    <property type="match status" value="1"/>
</dbReference>